<dbReference type="Proteomes" id="UP000076532">
    <property type="component" value="Unassembled WGS sequence"/>
</dbReference>
<dbReference type="PANTHER" id="PTHR28058:SF1">
    <property type="entry name" value="SMALL RIBOSOMAL SUBUNIT PROTEIN BS1M"/>
    <property type="match status" value="1"/>
</dbReference>
<dbReference type="PANTHER" id="PTHR28058">
    <property type="entry name" value="37S RIBOSOMAL PROTEIN MRP51, MITOCHONDRIAL"/>
    <property type="match status" value="1"/>
</dbReference>
<name>A0A166GHZ9_9AGAM</name>
<evidence type="ECO:0000313" key="2">
    <source>
        <dbReference type="Proteomes" id="UP000076532"/>
    </source>
</evidence>
<dbReference type="AlphaFoldDB" id="A0A166GHZ9"/>
<protein>
    <submittedName>
        <fullName evidence="1">Uncharacterized protein</fullName>
    </submittedName>
</protein>
<dbReference type="Pfam" id="PF11709">
    <property type="entry name" value="Mit_ribos_Mrp51"/>
    <property type="match status" value="1"/>
</dbReference>
<gene>
    <name evidence="1" type="ORF">FIBSPDRAFT_933782</name>
</gene>
<evidence type="ECO:0000313" key="1">
    <source>
        <dbReference type="EMBL" id="KZP17855.1"/>
    </source>
</evidence>
<dbReference type="InterPro" id="IPR016712">
    <property type="entry name" value="Rbsml_bS1m-like"/>
</dbReference>
<dbReference type="OrthoDB" id="2735536at2759"/>
<sequence length="390" mass="43340">MVGITPSPSPFAALLRRSKFSAFDPQIAQVFASYDGDAHRGNWGFKRPLALRNRRAHITVKAVDTSSQQTEWNGANNQVKLIRKWEELNVETKGSDRLKGFDSEFSPMADAQVSGGLDNLTVQPVRNVNAMKPKQFQTYLKQLRAQRSDFMEFLEQKKDTRLQDTTMYERAQMADTNFHGEFIATRAAQDVESVDSRRINKLPHRTGALSYSHPSPLQSYLTTKPQPGRVVQAGRPNRMAPQAFVVAFGGMTHHLPTRNANSVEIMKWSEPAHKDRGVAQFRLRNARVVAKPTVVGKRQGAKAVKIRGLVQNEAKGYAGERSNSYAPGTQAYAGALASLPTSSGKYAGVANFNVPPVPKRAPRRWEPTEQTDNTKNTLDTLRAILGNPTQ</sequence>
<dbReference type="EMBL" id="KV417578">
    <property type="protein sequence ID" value="KZP17855.1"/>
    <property type="molecule type" value="Genomic_DNA"/>
</dbReference>
<organism evidence="1 2">
    <name type="scientific">Athelia psychrophila</name>
    <dbReference type="NCBI Taxonomy" id="1759441"/>
    <lineage>
        <taxon>Eukaryota</taxon>
        <taxon>Fungi</taxon>
        <taxon>Dikarya</taxon>
        <taxon>Basidiomycota</taxon>
        <taxon>Agaricomycotina</taxon>
        <taxon>Agaricomycetes</taxon>
        <taxon>Agaricomycetidae</taxon>
        <taxon>Atheliales</taxon>
        <taxon>Atheliaceae</taxon>
        <taxon>Athelia</taxon>
    </lineage>
</organism>
<dbReference type="STRING" id="436010.A0A166GHZ9"/>
<keyword evidence="2" id="KW-1185">Reference proteome</keyword>
<proteinExistence type="predicted"/>
<accession>A0A166GHZ9</accession>
<reference evidence="1 2" key="1">
    <citation type="journal article" date="2016" name="Mol. Biol. Evol.">
        <title>Comparative Genomics of Early-Diverging Mushroom-Forming Fungi Provides Insights into the Origins of Lignocellulose Decay Capabilities.</title>
        <authorList>
            <person name="Nagy L.G."/>
            <person name="Riley R."/>
            <person name="Tritt A."/>
            <person name="Adam C."/>
            <person name="Daum C."/>
            <person name="Floudas D."/>
            <person name="Sun H."/>
            <person name="Yadav J.S."/>
            <person name="Pangilinan J."/>
            <person name="Larsson K.H."/>
            <person name="Matsuura K."/>
            <person name="Barry K."/>
            <person name="Labutti K."/>
            <person name="Kuo R."/>
            <person name="Ohm R.A."/>
            <person name="Bhattacharya S.S."/>
            <person name="Shirouzu T."/>
            <person name="Yoshinaga Y."/>
            <person name="Martin F.M."/>
            <person name="Grigoriev I.V."/>
            <person name="Hibbett D.S."/>
        </authorList>
    </citation>
    <scope>NUCLEOTIDE SEQUENCE [LARGE SCALE GENOMIC DNA]</scope>
    <source>
        <strain evidence="1 2">CBS 109695</strain>
    </source>
</reference>